<sequence>MDSWSILFNKNGLLNGSTHKYTKKELVSPKVVRPCEYKRTLNDRVFSFMLSLLSLPLRRYSLLCSTTVDSSTFCYGGLTFPTLLSAFDINFQRIQNRVENPTIISNIMCEKEFRLSCSSLTSSLESSISEDSCKSWITTNV</sequence>
<dbReference type="Proteomes" id="UP000004994">
    <property type="component" value="Chromosome 7"/>
</dbReference>
<reference evidence="1" key="2">
    <citation type="submission" date="2019-01" db="UniProtKB">
        <authorList>
            <consortium name="EnsemblPlants"/>
        </authorList>
    </citation>
    <scope>IDENTIFICATION</scope>
    <source>
        <strain evidence="1">cv. Heinz 1706</strain>
    </source>
</reference>
<evidence type="ECO:0000313" key="1">
    <source>
        <dbReference type="EnsemblPlants" id="Solyc07g007770.2.1"/>
    </source>
</evidence>
<reference evidence="1" key="1">
    <citation type="journal article" date="2012" name="Nature">
        <title>The tomato genome sequence provides insights into fleshy fruit evolution.</title>
        <authorList>
            <consortium name="Tomato Genome Consortium"/>
        </authorList>
    </citation>
    <scope>NUCLEOTIDE SEQUENCE [LARGE SCALE GENOMIC DNA]</scope>
    <source>
        <strain evidence="1">cv. Heinz 1706</strain>
    </source>
</reference>
<dbReference type="InParanoid" id="A0A3Q7H4L2"/>
<dbReference type="EnsemblPlants" id="Solyc07g007770.2.1">
    <property type="protein sequence ID" value="Solyc07g007770.2.1"/>
    <property type="gene ID" value="Solyc07g007770.2"/>
</dbReference>
<organism evidence="1">
    <name type="scientific">Solanum lycopersicum</name>
    <name type="common">Tomato</name>
    <name type="synonym">Lycopersicon esculentum</name>
    <dbReference type="NCBI Taxonomy" id="4081"/>
    <lineage>
        <taxon>Eukaryota</taxon>
        <taxon>Viridiplantae</taxon>
        <taxon>Streptophyta</taxon>
        <taxon>Embryophyta</taxon>
        <taxon>Tracheophyta</taxon>
        <taxon>Spermatophyta</taxon>
        <taxon>Magnoliopsida</taxon>
        <taxon>eudicotyledons</taxon>
        <taxon>Gunneridae</taxon>
        <taxon>Pentapetalae</taxon>
        <taxon>asterids</taxon>
        <taxon>lamiids</taxon>
        <taxon>Solanales</taxon>
        <taxon>Solanaceae</taxon>
        <taxon>Solanoideae</taxon>
        <taxon>Solaneae</taxon>
        <taxon>Solanum</taxon>
        <taxon>Solanum subgen. Lycopersicon</taxon>
    </lineage>
</organism>
<dbReference type="AlphaFoldDB" id="A0A3Q7H4L2"/>
<name>A0A3Q7H4L2_SOLLC</name>
<keyword evidence="2" id="KW-1185">Reference proteome</keyword>
<proteinExistence type="predicted"/>
<dbReference type="PaxDb" id="4081-Solyc07g007770.1.1"/>
<dbReference type="Gramene" id="Solyc07g007770.2.1">
    <property type="protein sequence ID" value="Solyc07g007770.2.1"/>
    <property type="gene ID" value="Solyc07g007770.2"/>
</dbReference>
<protein>
    <submittedName>
        <fullName evidence="1">Uncharacterized protein</fullName>
    </submittedName>
</protein>
<evidence type="ECO:0000313" key="2">
    <source>
        <dbReference type="Proteomes" id="UP000004994"/>
    </source>
</evidence>
<accession>A0A3Q7H4L2</accession>